<evidence type="ECO:0000259" key="1">
    <source>
        <dbReference type="Pfam" id="PF13700"/>
    </source>
</evidence>
<gene>
    <name evidence="2" type="ORF">B7R25_17155</name>
</gene>
<feature type="domain" description="DUF4158" evidence="1">
    <location>
        <begin position="9"/>
        <end position="137"/>
    </location>
</feature>
<accession>A0A3E0W681</accession>
<organism evidence="2 3">
    <name type="scientific">Subtercola boreus</name>
    <dbReference type="NCBI Taxonomy" id="120213"/>
    <lineage>
        <taxon>Bacteria</taxon>
        <taxon>Bacillati</taxon>
        <taxon>Actinomycetota</taxon>
        <taxon>Actinomycetes</taxon>
        <taxon>Micrococcales</taxon>
        <taxon>Microbacteriaceae</taxon>
        <taxon>Subtercola</taxon>
    </lineage>
</organism>
<dbReference type="AlphaFoldDB" id="A0A3E0W681"/>
<dbReference type="Pfam" id="PF13700">
    <property type="entry name" value="DUF4158"/>
    <property type="match status" value="1"/>
</dbReference>
<dbReference type="OrthoDB" id="3538665at2"/>
<evidence type="ECO:0000313" key="2">
    <source>
        <dbReference type="EMBL" id="RFA24224.1"/>
    </source>
</evidence>
<comment type="caution">
    <text evidence="2">The sequence shown here is derived from an EMBL/GenBank/DDBJ whole genome shotgun (WGS) entry which is preliminary data.</text>
</comment>
<proteinExistence type="predicted"/>
<evidence type="ECO:0000313" key="3">
    <source>
        <dbReference type="Proteomes" id="UP000257080"/>
    </source>
</evidence>
<name>A0A3E0W681_9MICO</name>
<protein>
    <recommendedName>
        <fullName evidence="1">DUF4158 domain-containing protein</fullName>
    </recommendedName>
</protein>
<dbReference type="EMBL" id="NBXE01000080">
    <property type="protein sequence ID" value="RFA24224.1"/>
    <property type="molecule type" value="Genomic_DNA"/>
</dbReference>
<sequence>MVHRLCSHKVRGDRNRLGFSLQLVTARHLGTFLEDPLDVPNAVVEHMAAQVGVAEPSCVNGYLDRRATRFEHQAEIAEVYGYVSYASAEAEMIDWLDGQAWTTGDQPKPLFYAAVGWLRARRVLLPGVTTLRDEVASVRKKAETRRSSPWTWCI</sequence>
<reference evidence="2 3" key="1">
    <citation type="submission" date="2017-04" db="EMBL/GenBank/DDBJ databases">
        <title>Comparative genome analysis of Subtercola boreus.</title>
        <authorList>
            <person name="Cho Y.-J."/>
            <person name="Cho A."/>
            <person name="Kim O.-S."/>
            <person name="Lee J.-I."/>
        </authorList>
    </citation>
    <scope>NUCLEOTIDE SEQUENCE [LARGE SCALE GENOMIC DNA]</scope>
    <source>
        <strain evidence="2 3">P28004</strain>
    </source>
</reference>
<dbReference type="InterPro" id="IPR025296">
    <property type="entry name" value="DUF4158"/>
</dbReference>
<dbReference type="Proteomes" id="UP000257080">
    <property type="component" value="Unassembled WGS sequence"/>
</dbReference>